<reference evidence="1" key="2">
    <citation type="journal article" date="2015" name="Fish Shellfish Immunol.">
        <title>Early steps in the European eel (Anguilla anguilla)-Vibrio vulnificus interaction in the gills: Role of the RtxA13 toxin.</title>
        <authorList>
            <person name="Callol A."/>
            <person name="Pajuelo D."/>
            <person name="Ebbesson L."/>
            <person name="Teles M."/>
            <person name="MacKenzie S."/>
            <person name="Amaro C."/>
        </authorList>
    </citation>
    <scope>NUCLEOTIDE SEQUENCE</scope>
</reference>
<dbReference type="EMBL" id="GBXM01000381">
    <property type="protein sequence ID" value="JAI08197.1"/>
    <property type="molecule type" value="Transcribed_RNA"/>
</dbReference>
<reference evidence="1" key="1">
    <citation type="submission" date="2014-11" db="EMBL/GenBank/DDBJ databases">
        <authorList>
            <person name="Amaro Gonzalez C."/>
        </authorList>
    </citation>
    <scope>NUCLEOTIDE SEQUENCE</scope>
</reference>
<sequence>MAMSQVVTIYNALPEAKKEDCKKFDLKVTLDKEKKGTVYWALNENCSVNKQNFCLNI</sequence>
<name>A0A0E9Y0I5_ANGAN</name>
<protein>
    <submittedName>
        <fullName evidence="1">Uncharacterized protein</fullName>
    </submittedName>
</protein>
<organism evidence="1">
    <name type="scientific">Anguilla anguilla</name>
    <name type="common">European freshwater eel</name>
    <name type="synonym">Muraena anguilla</name>
    <dbReference type="NCBI Taxonomy" id="7936"/>
    <lineage>
        <taxon>Eukaryota</taxon>
        <taxon>Metazoa</taxon>
        <taxon>Chordata</taxon>
        <taxon>Craniata</taxon>
        <taxon>Vertebrata</taxon>
        <taxon>Euteleostomi</taxon>
        <taxon>Actinopterygii</taxon>
        <taxon>Neopterygii</taxon>
        <taxon>Teleostei</taxon>
        <taxon>Anguilliformes</taxon>
        <taxon>Anguillidae</taxon>
        <taxon>Anguilla</taxon>
    </lineage>
</organism>
<evidence type="ECO:0000313" key="1">
    <source>
        <dbReference type="EMBL" id="JAI08197.1"/>
    </source>
</evidence>
<dbReference type="AlphaFoldDB" id="A0A0E9Y0I5"/>
<proteinExistence type="predicted"/>
<accession>A0A0E9Y0I5</accession>